<name>A0A1G4V9A7_9FLAO</name>
<dbReference type="STRING" id="329186.SAMN02927925_00637"/>
<dbReference type="SUPFAM" id="SSF88713">
    <property type="entry name" value="Glycoside hydrolase/deacetylase"/>
    <property type="match status" value="1"/>
</dbReference>
<dbReference type="GO" id="GO:0016810">
    <property type="term" value="F:hydrolase activity, acting on carbon-nitrogen (but not peptide) bonds"/>
    <property type="evidence" value="ECO:0007669"/>
    <property type="project" value="InterPro"/>
</dbReference>
<keyword evidence="3" id="KW-1133">Transmembrane helix</keyword>
<keyword evidence="2" id="KW-0378">Hydrolase</keyword>
<evidence type="ECO:0000259" key="4">
    <source>
        <dbReference type="PROSITE" id="PS51677"/>
    </source>
</evidence>
<sequence>MLKHKNTLLFCVAVLVILSFTSFFFEVKWWSFLLLFLFWLTMTVWGSSDIRLGYFVKTHCNNPNEKERKIALSFDDGPHPITEKVLDVLQKYDVKATFFCIGKQIEKHPEIFKRILAEGHLVGNHSYSHTNKFGIFSTQKVIEEIQRTNDIIHTVSGKKVVYFRPPFGVTNPNIARAVTHTGHHVIGWNNRSLDTVIEDENKILKRVKNRVAPGGIVLLHDTSQKTVNVLEQLLLFLQSENYDVVPIDKLINLPAYET</sequence>
<organism evidence="5 6">
    <name type="scientific">Flavobacterium saliperosum</name>
    <dbReference type="NCBI Taxonomy" id="329186"/>
    <lineage>
        <taxon>Bacteria</taxon>
        <taxon>Pseudomonadati</taxon>
        <taxon>Bacteroidota</taxon>
        <taxon>Flavobacteriia</taxon>
        <taxon>Flavobacteriales</taxon>
        <taxon>Flavobacteriaceae</taxon>
        <taxon>Flavobacterium</taxon>
    </lineage>
</organism>
<dbReference type="Pfam" id="PF01522">
    <property type="entry name" value="Polysacc_deac_1"/>
    <property type="match status" value="1"/>
</dbReference>
<dbReference type="PANTHER" id="PTHR10587:SF133">
    <property type="entry name" value="CHITIN DEACETYLASE 1-RELATED"/>
    <property type="match status" value="1"/>
</dbReference>
<accession>A0A1G4V9A7</accession>
<dbReference type="InterPro" id="IPR002509">
    <property type="entry name" value="NODB_dom"/>
</dbReference>
<dbReference type="PANTHER" id="PTHR10587">
    <property type="entry name" value="GLYCOSYL TRANSFERASE-RELATED"/>
    <property type="match status" value="1"/>
</dbReference>
<evidence type="ECO:0000313" key="5">
    <source>
        <dbReference type="EMBL" id="SCX03221.1"/>
    </source>
</evidence>
<dbReference type="eggNOG" id="COG0726">
    <property type="taxonomic scope" value="Bacteria"/>
</dbReference>
<feature type="domain" description="NodB homology" evidence="4">
    <location>
        <begin position="68"/>
        <end position="245"/>
    </location>
</feature>
<dbReference type="GO" id="GO:0005975">
    <property type="term" value="P:carbohydrate metabolic process"/>
    <property type="evidence" value="ECO:0007669"/>
    <property type="project" value="InterPro"/>
</dbReference>
<dbReference type="Gene3D" id="3.20.20.370">
    <property type="entry name" value="Glycoside hydrolase/deacetylase"/>
    <property type="match status" value="1"/>
</dbReference>
<keyword evidence="3" id="KW-0472">Membrane</keyword>
<dbReference type="PROSITE" id="PS51677">
    <property type="entry name" value="NODB"/>
    <property type="match status" value="1"/>
</dbReference>
<dbReference type="InterPro" id="IPR011330">
    <property type="entry name" value="Glyco_hydro/deAcase_b/a-brl"/>
</dbReference>
<proteinExistence type="predicted"/>
<feature type="transmembrane region" description="Helical" evidence="3">
    <location>
        <begin position="7"/>
        <end position="24"/>
    </location>
</feature>
<gene>
    <name evidence="5" type="ORF">SAMN02927925_00637</name>
</gene>
<keyword evidence="1" id="KW-0479">Metal-binding</keyword>
<protein>
    <submittedName>
        <fullName evidence="5">Peptidoglycan/xylan/chitin deacetylase, PgdA/CDA1 family</fullName>
    </submittedName>
</protein>
<evidence type="ECO:0000313" key="6">
    <source>
        <dbReference type="Proteomes" id="UP000182124"/>
    </source>
</evidence>
<feature type="transmembrane region" description="Helical" evidence="3">
    <location>
        <begin position="30"/>
        <end position="47"/>
    </location>
</feature>
<reference evidence="5 6" key="1">
    <citation type="submission" date="2016-10" db="EMBL/GenBank/DDBJ databases">
        <authorList>
            <person name="de Groot N.N."/>
        </authorList>
    </citation>
    <scope>NUCLEOTIDE SEQUENCE [LARGE SCALE GENOMIC DNA]</scope>
    <source>
        <strain evidence="5 6">CGMCC 1.3801</strain>
    </source>
</reference>
<dbReference type="AlphaFoldDB" id="A0A1G4V9A7"/>
<evidence type="ECO:0000256" key="1">
    <source>
        <dbReference type="ARBA" id="ARBA00022723"/>
    </source>
</evidence>
<dbReference type="GO" id="GO:0046872">
    <property type="term" value="F:metal ion binding"/>
    <property type="evidence" value="ECO:0007669"/>
    <property type="project" value="UniProtKB-KW"/>
</dbReference>
<dbReference type="EMBL" id="FMTY01000001">
    <property type="protein sequence ID" value="SCX03221.1"/>
    <property type="molecule type" value="Genomic_DNA"/>
</dbReference>
<dbReference type="InterPro" id="IPR050248">
    <property type="entry name" value="Polysacc_deacetylase_ArnD"/>
</dbReference>
<evidence type="ECO:0000256" key="3">
    <source>
        <dbReference type="SAM" id="Phobius"/>
    </source>
</evidence>
<dbReference type="Proteomes" id="UP000182124">
    <property type="component" value="Unassembled WGS sequence"/>
</dbReference>
<keyword evidence="3" id="KW-0812">Transmembrane</keyword>
<dbReference type="RefSeq" id="WP_035653989.1">
    <property type="nucleotide sequence ID" value="NZ_CBCSBQ010000005.1"/>
</dbReference>
<dbReference type="CDD" id="cd10917">
    <property type="entry name" value="CE4_NodB_like_6s_7s"/>
    <property type="match status" value="1"/>
</dbReference>
<evidence type="ECO:0000256" key="2">
    <source>
        <dbReference type="ARBA" id="ARBA00022801"/>
    </source>
</evidence>
<dbReference type="GO" id="GO:0016020">
    <property type="term" value="C:membrane"/>
    <property type="evidence" value="ECO:0007669"/>
    <property type="project" value="TreeGrafter"/>
</dbReference>